<comment type="caution">
    <text evidence="3">The sequence shown here is derived from an EMBL/GenBank/DDBJ whole genome shotgun (WGS) entry which is preliminary data.</text>
</comment>
<dbReference type="Gene3D" id="3.30.830.10">
    <property type="entry name" value="Metalloenzyme, LuxS/M16 peptidase-like"/>
    <property type="match status" value="2"/>
</dbReference>
<dbReference type="InterPro" id="IPR050361">
    <property type="entry name" value="MPP/UQCRC_Complex"/>
</dbReference>
<reference evidence="3" key="1">
    <citation type="submission" date="2022-09" db="EMBL/GenBank/DDBJ databases">
        <authorList>
            <person name="Cesa-Luna C."/>
            <person name="Girard L."/>
            <person name="Lood C."/>
            <person name="Hofte M."/>
            <person name="De Mot R."/>
        </authorList>
    </citation>
    <scope>NUCLEOTIDE SEQUENCE</scope>
    <source>
        <strain evidence="3">B1M3-32</strain>
    </source>
</reference>
<name>A0A9X2XDL1_9PSED</name>
<accession>A0A9X2XDL1</accession>
<reference evidence="3" key="2">
    <citation type="journal article" date="2023" name="mSystems">
        <title>Charting the Lipopeptidome of Nonpathogenic Pseudomonas.</title>
        <authorList>
            <person name="Cesa-Luna C."/>
            <person name="Geudens N."/>
            <person name="Girard L."/>
            <person name="De Roo V."/>
            <person name="Maklad H.R."/>
            <person name="Martins J.C."/>
            <person name="Hofte M."/>
            <person name="De Mot R."/>
        </authorList>
    </citation>
    <scope>NUCLEOTIDE SEQUENCE</scope>
    <source>
        <strain evidence="3">B1M3-32</strain>
    </source>
</reference>
<dbReference type="InterPro" id="IPR007863">
    <property type="entry name" value="Peptidase_M16_C"/>
</dbReference>
<organism evidence="3 4">
    <name type="scientific">Pseudomonas koreensis</name>
    <dbReference type="NCBI Taxonomy" id="198620"/>
    <lineage>
        <taxon>Bacteria</taxon>
        <taxon>Pseudomonadati</taxon>
        <taxon>Pseudomonadota</taxon>
        <taxon>Gammaproteobacteria</taxon>
        <taxon>Pseudomonadales</taxon>
        <taxon>Pseudomonadaceae</taxon>
        <taxon>Pseudomonas</taxon>
    </lineage>
</organism>
<feature type="signal peptide" evidence="1">
    <location>
        <begin position="1"/>
        <end position="28"/>
    </location>
</feature>
<dbReference type="SUPFAM" id="SSF63411">
    <property type="entry name" value="LuxS/MPP-like metallohydrolase"/>
    <property type="match status" value="2"/>
</dbReference>
<dbReference type="InterPro" id="IPR011249">
    <property type="entry name" value="Metalloenz_LuxS/M16"/>
</dbReference>
<dbReference type="GO" id="GO:0046872">
    <property type="term" value="F:metal ion binding"/>
    <property type="evidence" value="ECO:0007669"/>
    <property type="project" value="InterPro"/>
</dbReference>
<dbReference type="Pfam" id="PF05193">
    <property type="entry name" value="Peptidase_M16_C"/>
    <property type="match status" value="1"/>
</dbReference>
<evidence type="ECO:0000313" key="4">
    <source>
        <dbReference type="Proteomes" id="UP001139955"/>
    </source>
</evidence>
<dbReference type="PANTHER" id="PTHR11851">
    <property type="entry name" value="METALLOPROTEASE"/>
    <property type="match status" value="1"/>
</dbReference>
<proteinExistence type="predicted"/>
<dbReference type="RefSeq" id="WP_301620896.1">
    <property type="nucleotide sequence ID" value="NZ_JAOSKY010000001.1"/>
</dbReference>
<keyword evidence="4" id="KW-1185">Reference proteome</keyword>
<gene>
    <name evidence="3" type="ORF">OC940_02435</name>
</gene>
<evidence type="ECO:0000313" key="3">
    <source>
        <dbReference type="EMBL" id="MCU7246656.1"/>
    </source>
</evidence>
<keyword evidence="1" id="KW-0732">Signal</keyword>
<dbReference type="Proteomes" id="UP001139955">
    <property type="component" value="Unassembled WGS sequence"/>
</dbReference>
<dbReference type="EMBL" id="JAOSKY010000001">
    <property type="protein sequence ID" value="MCU7246656.1"/>
    <property type="molecule type" value="Genomic_DNA"/>
</dbReference>
<evidence type="ECO:0000256" key="1">
    <source>
        <dbReference type="SAM" id="SignalP"/>
    </source>
</evidence>
<dbReference type="PANTHER" id="PTHR11851:SF224">
    <property type="entry name" value="PROCESSING PROTEASE"/>
    <property type="match status" value="1"/>
</dbReference>
<evidence type="ECO:0000259" key="2">
    <source>
        <dbReference type="Pfam" id="PF05193"/>
    </source>
</evidence>
<protein>
    <submittedName>
        <fullName evidence="3">Insulinase family protein</fullName>
    </submittedName>
</protein>
<feature type="chain" id="PRO_5040732417" evidence="1">
    <location>
        <begin position="29"/>
        <end position="499"/>
    </location>
</feature>
<sequence length="499" mass="54859">MNKCLHDPRIALFWLVLITCLSAEPATADHALTAPAGFPAPRLQSLREAQGIRSTPRPLTIKGWKTRSGTKILFIRTTQAPMFDVHVSFAAGSTRDVTSPSLAGVTFSLLNEGVAGKADYTAISETFDGVGARLGMKLDQERASYSLRSLSDPEKSAPALQLFTRILGQPSLSADGLIRVKNELRGRLLTTARQPEIIAALRLQALLVPETPFAHSIYGTQASLDLITRQAVQDFHRQAYSARHAQITLVGDLTLEQAQAISRQIADALPDTPASPALASAKPTGTVKESHVEREQEQTYLLLGQPAVSRQHQDYPALYAATLMFGNGNNSRLINELRQKRGLVYGAKARTEDWAQSGMTTISLHTSPQFTRETAALVRSMFSDYLRDGPTQAELDHLKRRLANTSVVDSASNQQILERLVQINRHELPLDLDYLMEQVQRLTLKQIKSALDRHWSDEQWRVISVGPTVEQLPLPQPVDAPVINPSGQTCRADTGFVAS</sequence>
<feature type="domain" description="Peptidase M16 C-terminal" evidence="2">
    <location>
        <begin position="227"/>
        <end position="402"/>
    </location>
</feature>
<dbReference type="AlphaFoldDB" id="A0A9X2XDL1"/>